<dbReference type="AlphaFoldDB" id="A0A061HCJ5"/>
<evidence type="ECO:0000313" key="6">
    <source>
        <dbReference type="Proteomes" id="UP000053110"/>
    </source>
</evidence>
<dbReference type="PROSITE" id="PS00674">
    <property type="entry name" value="AAA"/>
    <property type="match status" value="1"/>
</dbReference>
<reference evidence="4" key="2">
    <citation type="submission" date="2013-01" db="EMBL/GenBank/DDBJ databases">
        <title>The wheat powdery mildew genome reveals unique evolution of an obligate biotroph.</title>
        <authorList>
            <person name="Oberhaensli S."/>
            <person name="Wicker T."/>
            <person name="Keller B."/>
        </authorList>
    </citation>
    <scope>NUCLEOTIDE SEQUENCE</scope>
    <source>
        <strain evidence="4">96224</strain>
    </source>
</reference>
<dbReference type="InterPro" id="IPR003960">
    <property type="entry name" value="ATPase_AAA_CS"/>
</dbReference>
<dbReference type="InterPro" id="IPR041569">
    <property type="entry name" value="AAA_lid_3"/>
</dbReference>
<dbReference type="GO" id="GO:0005829">
    <property type="term" value="C:cytosol"/>
    <property type="evidence" value="ECO:0007669"/>
    <property type="project" value="TreeGrafter"/>
</dbReference>
<evidence type="ECO:0000256" key="1">
    <source>
        <dbReference type="RuleBase" id="RU003651"/>
    </source>
</evidence>
<dbReference type="HOGENOM" id="CLU_000688_21_13_1"/>
<dbReference type="Proteomes" id="UP000053110">
    <property type="component" value="Unassembled WGS sequence"/>
</dbReference>
<evidence type="ECO:0000313" key="4">
    <source>
        <dbReference type="EMBL" id="EPQ61877.1"/>
    </source>
</evidence>
<dbReference type="GO" id="GO:0016887">
    <property type="term" value="F:ATP hydrolysis activity"/>
    <property type="evidence" value="ECO:0007669"/>
    <property type="project" value="InterPro"/>
</dbReference>
<dbReference type="InterPro" id="IPR003959">
    <property type="entry name" value="ATPase_AAA_core"/>
</dbReference>
<feature type="non-terminal residue" evidence="5">
    <location>
        <position position="252"/>
    </location>
</feature>
<gene>
    <name evidence="4" type="ORF">BGT96224_A21153</name>
    <name evidence="5" type="ORF">BGT96224V2_LOCUS6688</name>
</gene>
<accession>A0A061HCJ5</accession>
<dbReference type="GO" id="GO:0016558">
    <property type="term" value="P:protein import into peroxisome matrix"/>
    <property type="evidence" value="ECO:0007669"/>
    <property type="project" value="TreeGrafter"/>
</dbReference>
<dbReference type="PANTHER" id="PTHR23077:SF12">
    <property type="entry name" value="PEROXISOMAL ATPASE PEX1"/>
    <property type="match status" value="1"/>
</dbReference>
<dbReference type="EMBL" id="UIGY01000237">
    <property type="protein sequence ID" value="SUZ13521.1"/>
    <property type="molecule type" value="Genomic_DNA"/>
</dbReference>
<keyword evidence="1" id="KW-0067">ATP-binding</keyword>
<name>A0A061HCJ5_BLUGR</name>
<dbReference type="OrthoDB" id="2187at2759"/>
<dbReference type="Pfam" id="PF17862">
    <property type="entry name" value="AAA_lid_3"/>
    <property type="match status" value="1"/>
</dbReference>
<sequence length="252" mass="28357">MDGAEGLSGVYVLAATSRPDLIDPALLRPGRLDKSLICDLPSEEERIDILLALSKKLRLSEEVLENLPEIASRTTGYSGADLQAMIYNSHLEAIHDILGNQEDLDTSKESKKSLNRNTDTVASDFLQFRYGREEERLEVEAHARSQATKARIHIEKATIMSKLSEIKFQNRQRRINAVYEIDRRETAPNVEKKHVMIEWQHIVKGLNSTKASISVAERERLAAIYREFLTARDGEVRSGDGGREVGGRVSLM</sequence>
<dbReference type="SUPFAM" id="SSF52540">
    <property type="entry name" value="P-loop containing nucleoside triphosphate hydrolases"/>
    <property type="match status" value="1"/>
</dbReference>
<dbReference type="PANTHER" id="PTHR23077">
    <property type="entry name" value="AAA-FAMILY ATPASE"/>
    <property type="match status" value="1"/>
</dbReference>
<evidence type="ECO:0000259" key="3">
    <source>
        <dbReference type="Pfam" id="PF17862"/>
    </source>
</evidence>
<dbReference type="GO" id="GO:0005778">
    <property type="term" value="C:peroxisomal membrane"/>
    <property type="evidence" value="ECO:0007669"/>
    <property type="project" value="TreeGrafter"/>
</dbReference>
<dbReference type="Pfam" id="PF00004">
    <property type="entry name" value="AAA"/>
    <property type="match status" value="1"/>
</dbReference>
<reference evidence="6" key="1">
    <citation type="journal article" date="2013" name="Nat. Genet.">
        <title>The wheat powdery mildew genome shows the unique evolution of an obligate biotroph.</title>
        <authorList>
            <person name="Wicker T."/>
            <person name="Oberhaensli S."/>
            <person name="Parlange F."/>
            <person name="Buchmann J.P."/>
            <person name="Shatalina M."/>
            <person name="Roffler S."/>
            <person name="Ben-David R."/>
            <person name="Dolezel J."/>
            <person name="Simkova H."/>
            <person name="Schulze-Lefert P."/>
            <person name="Spanu P.D."/>
            <person name="Bruggmann R."/>
            <person name="Amselem J."/>
            <person name="Quesneville H."/>
            <person name="Ver Loren van Themaat E."/>
            <person name="Paape T."/>
            <person name="Shimizu K.K."/>
            <person name="Keller B."/>
        </authorList>
    </citation>
    <scope>NUCLEOTIDE SEQUENCE [LARGE SCALE GENOMIC DNA]</scope>
    <source>
        <strain evidence="6">96224</strain>
    </source>
</reference>
<dbReference type="EMBL" id="KE375209">
    <property type="protein sequence ID" value="EPQ61877.1"/>
    <property type="molecule type" value="Genomic_DNA"/>
</dbReference>
<feature type="domain" description="AAA ATPase AAA+ lid" evidence="3">
    <location>
        <begin position="66"/>
        <end position="102"/>
    </location>
</feature>
<comment type="similarity">
    <text evidence="1">Belongs to the AAA ATPase family.</text>
</comment>
<keyword evidence="1" id="KW-0547">Nucleotide-binding</keyword>
<evidence type="ECO:0000259" key="2">
    <source>
        <dbReference type="Pfam" id="PF00004"/>
    </source>
</evidence>
<dbReference type="Gene3D" id="1.10.8.60">
    <property type="match status" value="1"/>
</dbReference>
<dbReference type="Gene3D" id="3.40.50.300">
    <property type="entry name" value="P-loop containing nucleotide triphosphate hydrolases"/>
    <property type="match status" value="1"/>
</dbReference>
<proteinExistence type="inferred from homology"/>
<evidence type="ECO:0000313" key="5">
    <source>
        <dbReference type="EMBL" id="SUZ13521.1"/>
    </source>
</evidence>
<feature type="domain" description="ATPase AAA-type core" evidence="2">
    <location>
        <begin position="1"/>
        <end position="37"/>
    </location>
</feature>
<dbReference type="GO" id="GO:0005524">
    <property type="term" value="F:ATP binding"/>
    <property type="evidence" value="ECO:0007669"/>
    <property type="project" value="UniProtKB-KW"/>
</dbReference>
<organism evidence="5">
    <name type="scientific">Blumeria graminis f. sp. tritici 96224</name>
    <dbReference type="NCBI Taxonomy" id="1268274"/>
    <lineage>
        <taxon>Eukaryota</taxon>
        <taxon>Fungi</taxon>
        <taxon>Dikarya</taxon>
        <taxon>Ascomycota</taxon>
        <taxon>Pezizomycotina</taxon>
        <taxon>Leotiomycetes</taxon>
        <taxon>Erysiphales</taxon>
        <taxon>Erysiphaceae</taxon>
        <taxon>Blumeria</taxon>
    </lineage>
</organism>
<dbReference type="InterPro" id="IPR050168">
    <property type="entry name" value="AAA_ATPase_domain"/>
</dbReference>
<reference evidence="5" key="3">
    <citation type="submission" date="2018-07" db="EMBL/GenBank/DDBJ databases">
        <authorList>
            <person name="Quirk P.G."/>
            <person name="Krulwich T.A."/>
        </authorList>
    </citation>
    <scope>NUCLEOTIDE SEQUENCE</scope>
    <source>
        <strain evidence="5">96224</strain>
    </source>
</reference>
<dbReference type="InterPro" id="IPR027417">
    <property type="entry name" value="P-loop_NTPase"/>
</dbReference>
<protein>
    <submittedName>
        <fullName evidence="5">BgtA-21153</fullName>
    </submittedName>
</protein>